<feature type="domain" description="DUF5753" evidence="1">
    <location>
        <begin position="77"/>
        <end position="110"/>
    </location>
</feature>
<dbReference type="Pfam" id="PF19054">
    <property type="entry name" value="DUF5753"/>
    <property type="match status" value="1"/>
</dbReference>
<sequence>MTIDNVARLIERGASTVQRLEKGEAQVVRMADIDALAKLYGVPEQVRRLKALAAEANASGEGWWHRYRDAVADDFGLYLSLESSATEIRIHQPYLFAGLMQTPSYVEALQVPLGGPLRH</sequence>
<organism evidence="2 3">
    <name type="scientific">Nocardia callitridis</name>
    <dbReference type="NCBI Taxonomy" id="648753"/>
    <lineage>
        <taxon>Bacteria</taxon>
        <taxon>Bacillati</taxon>
        <taxon>Actinomycetota</taxon>
        <taxon>Actinomycetes</taxon>
        <taxon>Mycobacteriales</taxon>
        <taxon>Nocardiaceae</taxon>
        <taxon>Nocardia</taxon>
    </lineage>
</organism>
<proteinExistence type="predicted"/>
<gene>
    <name evidence="2" type="ORF">GCM10023318_50100</name>
</gene>
<accession>A0ABP9KRK8</accession>
<evidence type="ECO:0000259" key="1">
    <source>
        <dbReference type="Pfam" id="PF19054"/>
    </source>
</evidence>
<dbReference type="InterPro" id="IPR043917">
    <property type="entry name" value="DUF5753"/>
</dbReference>
<comment type="caution">
    <text evidence="2">The sequence shown here is derived from an EMBL/GenBank/DDBJ whole genome shotgun (WGS) entry which is preliminary data.</text>
</comment>
<evidence type="ECO:0000313" key="2">
    <source>
        <dbReference type="EMBL" id="GAA5064294.1"/>
    </source>
</evidence>
<keyword evidence="3" id="KW-1185">Reference proteome</keyword>
<dbReference type="Proteomes" id="UP001500603">
    <property type="component" value="Unassembled WGS sequence"/>
</dbReference>
<name>A0ABP9KRK8_9NOCA</name>
<dbReference type="EMBL" id="BAABJM010000006">
    <property type="protein sequence ID" value="GAA5064294.1"/>
    <property type="molecule type" value="Genomic_DNA"/>
</dbReference>
<reference evidence="3" key="1">
    <citation type="journal article" date="2019" name="Int. J. Syst. Evol. Microbiol.">
        <title>The Global Catalogue of Microorganisms (GCM) 10K type strain sequencing project: providing services to taxonomists for standard genome sequencing and annotation.</title>
        <authorList>
            <consortium name="The Broad Institute Genomics Platform"/>
            <consortium name="The Broad Institute Genome Sequencing Center for Infectious Disease"/>
            <person name="Wu L."/>
            <person name="Ma J."/>
        </authorList>
    </citation>
    <scope>NUCLEOTIDE SEQUENCE [LARGE SCALE GENOMIC DNA]</scope>
    <source>
        <strain evidence="3">JCM 18298</strain>
    </source>
</reference>
<evidence type="ECO:0000313" key="3">
    <source>
        <dbReference type="Proteomes" id="UP001500603"/>
    </source>
</evidence>
<protein>
    <recommendedName>
        <fullName evidence="1">DUF5753 domain-containing protein</fullName>
    </recommendedName>
</protein>
<dbReference type="Pfam" id="PF13560">
    <property type="entry name" value="HTH_31"/>
    <property type="match status" value="1"/>
</dbReference>